<sequence>MARPNWTRGLSFALDWQTGLPRRVLDTWEENIKFLDQLVKEHNLTLYQVFIHWHKDPDIVHYCGVTYIDEKRMAFCSGNDKETMLHEIAHLHYGIPDHNEKWADRLISLHEKYLKGMELKRAHGDLASDYSNAAKAFKRRFGTVPKRIKRKRSKTVEDITDI</sequence>
<dbReference type="EMBL" id="LR797211">
    <property type="protein sequence ID" value="CAB4194488.1"/>
    <property type="molecule type" value="Genomic_DNA"/>
</dbReference>
<evidence type="ECO:0008006" key="4">
    <source>
        <dbReference type="Google" id="ProtNLM"/>
    </source>
</evidence>
<accession>A0A6J5RL54</accession>
<protein>
    <recommendedName>
        <fullName evidence="4">SprT-like domain-containing protein</fullName>
    </recommendedName>
</protein>
<dbReference type="EMBL" id="LR796510">
    <property type="protein sequence ID" value="CAB4148887.1"/>
    <property type="molecule type" value="Genomic_DNA"/>
</dbReference>
<evidence type="ECO:0000313" key="2">
    <source>
        <dbReference type="EMBL" id="CAB4190697.1"/>
    </source>
</evidence>
<gene>
    <name evidence="2" type="ORF">UFOVP1191_92</name>
    <name evidence="3" type="ORF">UFOVP1252_86</name>
    <name evidence="1" type="ORF">UFOVP529_34</name>
</gene>
<reference evidence="3" key="1">
    <citation type="submission" date="2020-05" db="EMBL/GenBank/DDBJ databases">
        <authorList>
            <person name="Chiriac C."/>
            <person name="Salcher M."/>
            <person name="Ghai R."/>
            <person name="Kavagutti S V."/>
        </authorList>
    </citation>
    <scope>NUCLEOTIDE SEQUENCE</scope>
</reference>
<name>A0A6J5RL54_9CAUD</name>
<organism evidence="3">
    <name type="scientific">uncultured Caudovirales phage</name>
    <dbReference type="NCBI Taxonomy" id="2100421"/>
    <lineage>
        <taxon>Viruses</taxon>
        <taxon>Duplodnaviria</taxon>
        <taxon>Heunggongvirae</taxon>
        <taxon>Uroviricota</taxon>
        <taxon>Caudoviricetes</taxon>
        <taxon>Peduoviridae</taxon>
        <taxon>Maltschvirus</taxon>
        <taxon>Maltschvirus maltsch</taxon>
    </lineage>
</organism>
<dbReference type="EMBL" id="LR797158">
    <property type="protein sequence ID" value="CAB4190697.1"/>
    <property type="molecule type" value="Genomic_DNA"/>
</dbReference>
<evidence type="ECO:0000313" key="3">
    <source>
        <dbReference type="EMBL" id="CAB4194488.1"/>
    </source>
</evidence>
<proteinExistence type="predicted"/>
<evidence type="ECO:0000313" key="1">
    <source>
        <dbReference type="EMBL" id="CAB4148887.1"/>
    </source>
</evidence>